<keyword evidence="2" id="KW-1185">Reference proteome</keyword>
<dbReference type="EMBL" id="BMKW01000009">
    <property type="protein sequence ID" value="GGJ27235.1"/>
    <property type="molecule type" value="Genomic_DNA"/>
</dbReference>
<sequence>MSALPVFVIGQAPRLDLAAEIAAAAPGLPIAMRGALDGMTRAEIAAIPPRDGADTLFTMLPSGEAVSISKAAVTSRMKAMLAATDGPVLLACTGAFKGLPDRPDLVQPSAVLNGMAEALLPRGRLGLFVPLPEQAATLGASRAREGLSITVLPLRPHADASTRAAAMAAMAEQKPDLVLLDCISYTRADKAAAVAVMSCPVLLSVAVAARAAASLLPEP</sequence>
<evidence type="ECO:0000313" key="2">
    <source>
        <dbReference type="Proteomes" id="UP000661507"/>
    </source>
</evidence>
<reference evidence="1" key="1">
    <citation type="journal article" date="2014" name="Int. J. Syst. Evol. Microbiol.">
        <title>Complete genome sequence of Corynebacterium casei LMG S-19264T (=DSM 44701T), isolated from a smear-ripened cheese.</title>
        <authorList>
            <consortium name="US DOE Joint Genome Institute (JGI-PGF)"/>
            <person name="Walter F."/>
            <person name="Albersmeier A."/>
            <person name="Kalinowski J."/>
            <person name="Ruckert C."/>
        </authorList>
    </citation>
    <scope>NUCLEOTIDE SEQUENCE</scope>
    <source>
        <strain evidence="1">CGMCC 1.3617</strain>
    </source>
</reference>
<protein>
    <recommendedName>
        <fullName evidence="3">AroM protein</fullName>
    </recommendedName>
</protein>
<proteinExistence type="predicted"/>
<evidence type="ECO:0008006" key="3">
    <source>
        <dbReference type="Google" id="ProtNLM"/>
    </source>
</evidence>
<accession>A0A917NTR0</accession>
<dbReference type="Proteomes" id="UP000661507">
    <property type="component" value="Unassembled WGS sequence"/>
</dbReference>
<comment type="caution">
    <text evidence="1">The sequence shown here is derived from an EMBL/GenBank/DDBJ whole genome shotgun (WGS) entry which is preliminary data.</text>
</comment>
<dbReference type="AlphaFoldDB" id="A0A917NTR0"/>
<name>A0A917NTR0_9PROT</name>
<dbReference type="InterPro" id="IPR010843">
    <property type="entry name" value="Uncharacterised_AroM"/>
</dbReference>
<organism evidence="1 2">
    <name type="scientific">Neoroseomonas lacus</name>
    <dbReference type="NCBI Taxonomy" id="287609"/>
    <lineage>
        <taxon>Bacteria</taxon>
        <taxon>Pseudomonadati</taxon>
        <taxon>Pseudomonadota</taxon>
        <taxon>Alphaproteobacteria</taxon>
        <taxon>Acetobacterales</taxon>
        <taxon>Acetobacteraceae</taxon>
        <taxon>Neoroseomonas</taxon>
    </lineage>
</organism>
<evidence type="ECO:0000313" key="1">
    <source>
        <dbReference type="EMBL" id="GGJ27235.1"/>
    </source>
</evidence>
<dbReference type="Pfam" id="PF07302">
    <property type="entry name" value="AroM"/>
    <property type="match status" value="1"/>
</dbReference>
<reference evidence="1" key="2">
    <citation type="submission" date="2020-09" db="EMBL/GenBank/DDBJ databases">
        <authorList>
            <person name="Sun Q."/>
            <person name="Zhou Y."/>
        </authorList>
    </citation>
    <scope>NUCLEOTIDE SEQUENCE</scope>
    <source>
        <strain evidence="1">CGMCC 1.3617</strain>
    </source>
</reference>
<gene>
    <name evidence="1" type="ORF">GCM10011320_38190</name>
</gene>
<dbReference type="RefSeq" id="WP_188969583.1">
    <property type="nucleotide sequence ID" value="NZ_BMKW01000009.1"/>
</dbReference>